<dbReference type="PANTHER" id="PTHR45784">
    <property type="entry name" value="C-TYPE LECTIN DOMAIN FAMILY 20 MEMBER A-RELATED"/>
    <property type="match status" value="1"/>
</dbReference>
<dbReference type="OMA" id="TWEDTEC"/>
<dbReference type="PROSITE" id="PS50041">
    <property type="entry name" value="C_TYPE_LECTIN_2"/>
    <property type="match status" value="2"/>
</dbReference>
<proteinExistence type="predicted"/>
<evidence type="ECO:0000313" key="4">
    <source>
        <dbReference type="Proteomes" id="UP000242638"/>
    </source>
</evidence>
<dbReference type="Proteomes" id="UP000242638">
    <property type="component" value="Unassembled WGS sequence"/>
</dbReference>
<sequence>MERILLGVLLLSDGVIFSTSLHLQPVYHFVNQSLSWTEAQTYCRQTHTDLATVLSSDEQNMFISTLSSAGHSSDVWIGLFSEIDWRWSDGLTGSGADYRHWRTSSNEPSFDYPDELCVSFHYNGGWVTEPCSTQRYFLCYQGSQANPEFVFGNPPLSWSNAQTYCRKNFIDLATFKNDADYQKIQVSMFGQFLHWIGLFRDPNLQWSDGSGVNFTSWDSVSNMIGSMTVICGVTSSGKSGRWKFLPCETRLPFVCFDRPVKKQVMKIRLLTDNSVDLNDPVLRATILTKLQNRLQETGVSRVTLKWRNQPDGNVFKKEKKT</sequence>
<feature type="chain" id="PRO_5044597634" evidence="1">
    <location>
        <begin position="21"/>
        <end position="321"/>
    </location>
</feature>
<evidence type="ECO:0000256" key="1">
    <source>
        <dbReference type="SAM" id="SignalP"/>
    </source>
</evidence>
<reference evidence="3" key="2">
    <citation type="submission" date="2025-05" db="UniProtKB">
        <authorList>
            <consortium name="Ensembl"/>
        </authorList>
    </citation>
    <scope>IDENTIFICATION</scope>
    <source>
        <strain evidence="3">Guanapo</strain>
    </source>
</reference>
<protein>
    <submittedName>
        <fullName evidence="3">C-type mannose receptor 2-like</fullName>
    </submittedName>
</protein>
<dbReference type="KEGG" id="pret:103480228"/>
<dbReference type="OrthoDB" id="8066719at2759"/>
<feature type="domain" description="C-type lectin" evidence="2">
    <location>
        <begin position="27"/>
        <end position="140"/>
    </location>
</feature>
<accession>A0A3P9NE83</accession>
<dbReference type="GeneTree" id="ENSGT01100000263473"/>
<dbReference type="SMART" id="SM00034">
    <property type="entry name" value="CLECT"/>
    <property type="match status" value="2"/>
</dbReference>
<keyword evidence="1" id="KW-0732">Signal</keyword>
<dbReference type="InterPro" id="IPR001304">
    <property type="entry name" value="C-type_lectin-like"/>
</dbReference>
<dbReference type="Bgee" id="ENSPREG00000005405">
    <property type="expression patterns" value="Expressed in caudal fin and 1 other cell type or tissue"/>
</dbReference>
<name>A0A3P9NE83_POERE</name>
<feature type="domain" description="C-type lectin" evidence="2">
    <location>
        <begin position="139"/>
        <end position="256"/>
    </location>
</feature>
<keyword evidence="4" id="KW-1185">Reference proteome</keyword>
<dbReference type="InterPro" id="IPR016187">
    <property type="entry name" value="CTDL_fold"/>
</dbReference>
<dbReference type="GeneID" id="103480228"/>
<dbReference type="Ensembl" id="ENSPRET00000007979.1">
    <property type="protein sequence ID" value="ENSPREP00000007887.1"/>
    <property type="gene ID" value="ENSPREG00000005405.1"/>
</dbReference>
<feature type="signal peptide" evidence="1">
    <location>
        <begin position="1"/>
        <end position="20"/>
    </location>
</feature>
<dbReference type="Gene3D" id="3.10.100.10">
    <property type="entry name" value="Mannose-Binding Protein A, subunit A"/>
    <property type="match status" value="2"/>
</dbReference>
<dbReference type="AlphaFoldDB" id="A0A3P9NE83"/>
<dbReference type="SUPFAM" id="SSF56436">
    <property type="entry name" value="C-type lectin-like"/>
    <property type="match status" value="2"/>
</dbReference>
<organism evidence="3 4">
    <name type="scientific">Poecilia reticulata</name>
    <name type="common">Guppy</name>
    <name type="synonym">Acanthophacelus reticulatus</name>
    <dbReference type="NCBI Taxonomy" id="8081"/>
    <lineage>
        <taxon>Eukaryota</taxon>
        <taxon>Metazoa</taxon>
        <taxon>Chordata</taxon>
        <taxon>Craniata</taxon>
        <taxon>Vertebrata</taxon>
        <taxon>Euteleostomi</taxon>
        <taxon>Actinopterygii</taxon>
        <taxon>Neopterygii</taxon>
        <taxon>Teleostei</taxon>
        <taxon>Neoteleostei</taxon>
        <taxon>Acanthomorphata</taxon>
        <taxon>Ovalentaria</taxon>
        <taxon>Atherinomorphae</taxon>
        <taxon>Cyprinodontiformes</taxon>
        <taxon>Poeciliidae</taxon>
        <taxon>Poeciliinae</taxon>
        <taxon>Poecilia</taxon>
    </lineage>
</organism>
<evidence type="ECO:0000313" key="3">
    <source>
        <dbReference type="Ensembl" id="ENSPREP00000007880.1"/>
    </source>
</evidence>
<reference evidence="4" key="1">
    <citation type="submission" date="2013-11" db="EMBL/GenBank/DDBJ databases">
        <title>The genomic landscape of the Guanapo guppy.</title>
        <authorList>
            <person name="Kuenstner A."/>
            <person name="Dreyer C."/>
        </authorList>
    </citation>
    <scope>NUCLEOTIDE SEQUENCE</scope>
    <source>
        <strain evidence="4">Guanapo</strain>
    </source>
</reference>
<dbReference type="InterPro" id="IPR016186">
    <property type="entry name" value="C-type_lectin-like/link_sf"/>
</dbReference>
<dbReference type="Pfam" id="PF00059">
    <property type="entry name" value="Lectin_C"/>
    <property type="match status" value="2"/>
</dbReference>
<evidence type="ECO:0000259" key="2">
    <source>
        <dbReference type="PROSITE" id="PS50041"/>
    </source>
</evidence>
<dbReference type="Ensembl" id="ENSPRET00000007973.1">
    <property type="protein sequence ID" value="ENSPREP00000007880.1"/>
    <property type="gene ID" value="ENSPREG00000005405.1"/>
</dbReference>
<dbReference type="PANTHER" id="PTHR45784:SF3">
    <property type="entry name" value="C-TYPE LECTIN DOMAIN FAMILY 4 MEMBER K-LIKE-RELATED"/>
    <property type="match status" value="1"/>
</dbReference>
<dbReference type="RefSeq" id="XP_008433325.1">
    <property type="nucleotide sequence ID" value="XM_008435103.1"/>
</dbReference>